<name>A0ABZ0RV91_9BACI</name>
<accession>A0ABZ0RV91</accession>
<dbReference type="RefSeq" id="WP_319836379.1">
    <property type="nucleotide sequence ID" value="NZ_CP137624.1"/>
</dbReference>
<keyword evidence="2" id="KW-1185">Reference proteome</keyword>
<organism evidence="1 2">
    <name type="scientific">Lysinibacillus louembei</name>
    <dbReference type="NCBI Taxonomy" id="1470088"/>
    <lineage>
        <taxon>Bacteria</taxon>
        <taxon>Bacillati</taxon>
        <taxon>Bacillota</taxon>
        <taxon>Bacilli</taxon>
        <taxon>Bacillales</taxon>
        <taxon>Bacillaceae</taxon>
        <taxon>Lysinibacillus</taxon>
    </lineage>
</organism>
<evidence type="ECO:0000313" key="2">
    <source>
        <dbReference type="Proteomes" id="UP001322664"/>
    </source>
</evidence>
<dbReference type="Proteomes" id="UP001322664">
    <property type="component" value="Chromosome"/>
</dbReference>
<sequence>MQDVLQVYYAIDDEIQALPTTVFLQHDEDGEPISVHFEVQDYRSAPTSCSELAVKNLQRALPSNMKITACQTCMFGNFNPYGDMDNEIFCLKGFVARNKMEVCEIIQKAEIHERKRTLLAFCADYKPIDNKAYYTYNDWDI</sequence>
<evidence type="ECO:0000313" key="1">
    <source>
        <dbReference type="EMBL" id="WPK11324.1"/>
    </source>
</evidence>
<protein>
    <submittedName>
        <fullName evidence="1">Uncharacterized protein</fullName>
    </submittedName>
</protein>
<dbReference type="EMBL" id="CP137624">
    <property type="protein sequence ID" value="WPK11324.1"/>
    <property type="molecule type" value="Genomic_DNA"/>
</dbReference>
<gene>
    <name evidence="1" type="ORF">R6U77_15740</name>
</gene>
<proteinExistence type="predicted"/>
<reference evidence="1 2" key="1">
    <citation type="submission" date="2023-09" db="EMBL/GenBank/DDBJ databases">
        <authorList>
            <person name="Page C.A."/>
            <person name="Perez-Diaz I.M."/>
        </authorList>
    </citation>
    <scope>NUCLEOTIDE SEQUENCE [LARGE SCALE GENOMIC DNA]</scope>
    <source>
        <strain evidence="1 2">Ll15</strain>
    </source>
</reference>